<organism evidence="2">
    <name type="scientific">Aspergillus flavus</name>
    <dbReference type="NCBI Taxonomy" id="5059"/>
    <lineage>
        <taxon>Eukaryota</taxon>
        <taxon>Fungi</taxon>
        <taxon>Dikarya</taxon>
        <taxon>Ascomycota</taxon>
        <taxon>Pezizomycotina</taxon>
        <taxon>Eurotiomycetes</taxon>
        <taxon>Eurotiomycetidae</taxon>
        <taxon>Eurotiales</taxon>
        <taxon>Aspergillaceae</taxon>
        <taxon>Aspergillus</taxon>
        <taxon>Aspergillus subgen. Circumdati</taxon>
    </lineage>
</organism>
<dbReference type="Proteomes" id="UP000325434">
    <property type="component" value="Unassembled WGS sequence"/>
</dbReference>
<accession>A0A5N6H1J8</accession>
<feature type="transmembrane region" description="Helical" evidence="1">
    <location>
        <begin position="38"/>
        <end position="61"/>
    </location>
</feature>
<sequence>MQARRFLGGRVYTRPHSPINQLRQREKMRAMGSTQFKWLFRLNFQLLHCFFTFNLFLSVLIL</sequence>
<evidence type="ECO:0000256" key="1">
    <source>
        <dbReference type="SAM" id="Phobius"/>
    </source>
</evidence>
<dbReference type="AlphaFoldDB" id="A0A5N6H1J8"/>
<dbReference type="EMBL" id="ML734580">
    <property type="protein sequence ID" value="KAB8248402.1"/>
    <property type="molecule type" value="Genomic_DNA"/>
</dbReference>
<proteinExistence type="predicted"/>
<evidence type="ECO:0000313" key="2">
    <source>
        <dbReference type="EMBL" id="KAB8248402.1"/>
    </source>
</evidence>
<keyword evidence="1" id="KW-0812">Transmembrane</keyword>
<protein>
    <submittedName>
        <fullName evidence="2">Uncharacterized protein</fullName>
    </submittedName>
</protein>
<keyword evidence="1" id="KW-1133">Transmembrane helix</keyword>
<reference evidence="2" key="1">
    <citation type="submission" date="2019-04" db="EMBL/GenBank/DDBJ databases">
        <title>Friends and foes A comparative genomics study of 23 Aspergillus species from section Flavi.</title>
        <authorList>
            <consortium name="DOE Joint Genome Institute"/>
            <person name="Kjaerbolling I."/>
            <person name="Vesth T."/>
            <person name="Frisvad J.C."/>
            <person name="Nybo J.L."/>
            <person name="Theobald S."/>
            <person name="Kildgaard S."/>
            <person name="Isbrandt T."/>
            <person name="Kuo A."/>
            <person name="Sato A."/>
            <person name="Lyhne E.K."/>
            <person name="Kogle M.E."/>
            <person name="Wiebenga A."/>
            <person name="Kun R.S."/>
            <person name="Lubbers R.J."/>
            <person name="Makela M.R."/>
            <person name="Barry K."/>
            <person name="Chovatia M."/>
            <person name="Clum A."/>
            <person name="Daum C."/>
            <person name="Haridas S."/>
            <person name="He G."/>
            <person name="LaButti K."/>
            <person name="Lipzen A."/>
            <person name="Mondo S."/>
            <person name="Riley R."/>
            <person name="Salamov A."/>
            <person name="Simmons B.A."/>
            <person name="Magnuson J.K."/>
            <person name="Henrissat B."/>
            <person name="Mortensen U.H."/>
            <person name="Larsen T.O."/>
            <person name="Devries R.P."/>
            <person name="Grigoriev I.V."/>
            <person name="Machida M."/>
            <person name="Baker S.E."/>
            <person name="Andersen M.R."/>
        </authorList>
    </citation>
    <scope>NUCLEOTIDE SEQUENCE [LARGE SCALE GENOMIC DNA]</scope>
    <source>
        <strain evidence="2">CBS 121.62</strain>
    </source>
</reference>
<name>A0A5N6H1J8_ASPFL</name>
<keyword evidence="1" id="KW-0472">Membrane</keyword>
<gene>
    <name evidence="2" type="ORF">BDV35DRAFT_347874</name>
</gene>